<reference evidence="2 3" key="1">
    <citation type="submission" date="2018-02" db="EMBL/GenBank/DDBJ databases">
        <title>Draft genome sequences of Elsinoe sp., causing black scab on jojoba.</title>
        <authorList>
            <person name="Stodart B."/>
            <person name="Jeffress S."/>
            <person name="Ash G."/>
            <person name="Arun Chinnappa K."/>
        </authorList>
    </citation>
    <scope>NUCLEOTIDE SEQUENCE [LARGE SCALE GENOMIC DNA]</scope>
    <source>
        <strain evidence="2 3">Hillstone_2</strain>
    </source>
</reference>
<dbReference type="InterPro" id="IPR002937">
    <property type="entry name" value="Amino_oxidase"/>
</dbReference>
<dbReference type="AlphaFoldDB" id="A0A4U7AXP1"/>
<dbReference type="GO" id="GO:0050660">
    <property type="term" value="F:flavin adenine dinucleotide binding"/>
    <property type="evidence" value="ECO:0007669"/>
    <property type="project" value="TreeGrafter"/>
</dbReference>
<dbReference type="Gene3D" id="3.90.660.10">
    <property type="match status" value="1"/>
</dbReference>
<dbReference type="SUPFAM" id="SSF54373">
    <property type="entry name" value="FAD-linked reductases, C-terminal domain"/>
    <property type="match status" value="1"/>
</dbReference>
<evidence type="ECO:0000313" key="2">
    <source>
        <dbReference type="EMBL" id="TKX23343.1"/>
    </source>
</evidence>
<dbReference type="SUPFAM" id="SSF51905">
    <property type="entry name" value="FAD/NAD(P)-binding domain"/>
    <property type="match status" value="1"/>
</dbReference>
<dbReference type="GO" id="GO:0003682">
    <property type="term" value="F:chromatin binding"/>
    <property type="evidence" value="ECO:0007669"/>
    <property type="project" value="TreeGrafter"/>
</dbReference>
<dbReference type="InterPro" id="IPR036188">
    <property type="entry name" value="FAD/NAD-bd_sf"/>
</dbReference>
<dbReference type="GO" id="GO:0006338">
    <property type="term" value="P:chromatin remodeling"/>
    <property type="evidence" value="ECO:0007669"/>
    <property type="project" value="TreeGrafter"/>
</dbReference>
<proteinExistence type="predicted"/>
<dbReference type="PANTHER" id="PTHR10742:SF414">
    <property type="entry name" value="CONTAINING AMINE OXIDASE, PUTATIVE (AFU_ORTHOLOGUE AFUA_3G12150)-RELATED"/>
    <property type="match status" value="1"/>
</dbReference>
<dbReference type="GO" id="GO:0016491">
    <property type="term" value="F:oxidoreductase activity"/>
    <property type="evidence" value="ECO:0007669"/>
    <property type="project" value="InterPro"/>
</dbReference>
<dbReference type="EMBL" id="PTQR01000054">
    <property type="protein sequence ID" value="TKX23343.1"/>
    <property type="molecule type" value="Genomic_DNA"/>
</dbReference>
<feature type="domain" description="Amine oxidase" evidence="1">
    <location>
        <begin position="20"/>
        <end position="483"/>
    </location>
</feature>
<dbReference type="InterPro" id="IPR050281">
    <property type="entry name" value="Flavin_monoamine_oxidase"/>
</dbReference>
<dbReference type="PANTHER" id="PTHR10742">
    <property type="entry name" value="FLAVIN MONOAMINE OXIDASE"/>
    <property type="match status" value="1"/>
</dbReference>
<comment type="caution">
    <text evidence="2">The sequence shown here is derived from an EMBL/GenBank/DDBJ whole genome shotgun (WGS) entry which is preliminary data.</text>
</comment>
<dbReference type="Pfam" id="PF01593">
    <property type="entry name" value="Amino_oxidase"/>
    <property type="match status" value="1"/>
</dbReference>
<sequence length="515" mass="57177">MQRAIRSNGTSRVCVVGAGVSGLTSAGILISRGFDVTILEARNRIGGRLCQSSTLGPLVDLGANWIHGTESNPIAQLAQEVAAVTSACGTVNSMFDTDGKQLPSKNAGALYEEVWRILDEGYQYSAQQSHLIKSSEKMMDFFREQVAHGQYDVQTQEKLLHIVEMWGAFIGTDWERQSLKFFWLEQGIDGDNLFLASTYQRIVDHLAQPTRTGGNLRLSTEVVHVKHCKTVSGQHAGVLIQTRAGAQEMFDEVVFTTPLGWLKRHQTAFHPPLPARLAKAFNAIGIGNLDKVYIHFPAAFWISRSDASHRHSQDFPIETLFLKPNYAEASNPAHWRQEMLSLASLPAGYSHPTLMFYVYGEWGEYITKSVRGMRQDSQEYYDALDKHFQPYYSRLPGYDPCSSDCKPKSYLSSDWQGDEFAGYGSYCNYPTGLEDGARDIEVMREGMGADRGIWFAGEHTAPFPGLGTVAGAYWSGQQVAKDLCKLYGKDVSNIDGDIDGEPNHHPLRGASPVIE</sequence>
<evidence type="ECO:0000313" key="3">
    <source>
        <dbReference type="Proteomes" id="UP000308133"/>
    </source>
</evidence>
<dbReference type="Proteomes" id="UP000308133">
    <property type="component" value="Unassembled WGS sequence"/>
</dbReference>
<gene>
    <name evidence="2" type="ORF">C1H76_4410</name>
</gene>
<dbReference type="Gene3D" id="3.50.50.60">
    <property type="entry name" value="FAD/NAD(P)-binding domain"/>
    <property type="match status" value="1"/>
</dbReference>
<accession>A0A4U7AXP1</accession>
<evidence type="ECO:0000259" key="1">
    <source>
        <dbReference type="Pfam" id="PF01593"/>
    </source>
</evidence>
<organism evidence="2 3">
    <name type="scientific">Elsinoe australis</name>
    <dbReference type="NCBI Taxonomy" id="40998"/>
    <lineage>
        <taxon>Eukaryota</taxon>
        <taxon>Fungi</taxon>
        <taxon>Dikarya</taxon>
        <taxon>Ascomycota</taxon>
        <taxon>Pezizomycotina</taxon>
        <taxon>Dothideomycetes</taxon>
        <taxon>Dothideomycetidae</taxon>
        <taxon>Myriangiales</taxon>
        <taxon>Elsinoaceae</taxon>
        <taxon>Elsinoe</taxon>
    </lineage>
</organism>
<name>A0A4U7AXP1_9PEZI</name>
<protein>
    <submittedName>
        <fullName evidence="2">Polyamine oxidase-like protein</fullName>
    </submittedName>
</protein>